<dbReference type="AlphaFoldDB" id="A0A2P5AL75"/>
<sequence length="59" mass="6963">MPALHFQELDGFHHVHPIPPASDDAKGSLQFLHHYKMRLSYVREEQIANPEKEHYPIKM</sequence>
<reference evidence="2" key="1">
    <citation type="submission" date="2016-06" db="EMBL/GenBank/DDBJ databases">
        <title>Parallel loss of symbiosis genes in relatives of nitrogen-fixing non-legume Parasponia.</title>
        <authorList>
            <person name="Van Velzen R."/>
            <person name="Holmer R."/>
            <person name="Bu F."/>
            <person name="Rutten L."/>
            <person name="Van Zeijl A."/>
            <person name="Liu W."/>
            <person name="Santuari L."/>
            <person name="Cao Q."/>
            <person name="Sharma T."/>
            <person name="Shen D."/>
            <person name="Roswanjaya Y."/>
            <person name="Wardhani T."/>
            <person name="Kalhor M.S."/>
            <person name="Jansen J."/>
            <person name="Van den Hoogen J."/>
            <person name="Gungor B."/>
            <person name="Hartog M."/>
            <person name="Hontelez J."/>
            <person name="Verver J."/>
            <person name="Yang W.-C."/>
            <person name="Schijlen E."/>
            <person name="Repin R."/>
            <person name="Schilthuizen M."/>
            <person name="Schranz E."/>
            <person name="Heidstra R."/>
            <person name="Miyata K."/>
            <person name="Fedorova E."/>
            <person name="Kohlen W."/>
            <person name="Bisseling T."/>
            <person name="Smit S."/>
            <person name="Geurts R."/>
        </authorList>
    </citation>
    <scope>NUCLEOTIDE SEQUENCE [LARGE SCALE GENOMIC DNA]</scope>
    <source>
        <strain evidence="2">cv. WU1-14</strain>
    </source>
</reference>
<organism evidence="1 2">
    <name type="scientific">Parasponia andersonii</name>
    <name type="common">Sponia andersonii</name>
    <dbReference type="NCBI Taxonomy" id="3476"/>
    <lineage>
        <taxon>Eukaryota</taxon>
        <taxon>Viridiplantae</taxon>
        <taxon>Streptophyta</taxon>
        <taxon>Embryophyta</taxon>
        <taxon>Tracheophyta</taxon>
        <taxon>Spermatophyta</taxon>
        <taxon>Magnoliopsida</taxon>
        <taxon>eudicotyledons</taxon>
        <taxon>Gunneridae</taxon>
        <taxon>Pentapetalae</taxon>
        <taxon>rosids</taxon>
        <taxon>fabids</taxon>
        <taxon>Rosales</taxon>
        <taxon>Cannabaceae</taxon>
        <taxon>Parasponia</taxon>
    </lineage>
</organism>
<evidence type="ECO:0000313" key="2">
    <source>
        <dbReference type="Proteomes" id="UP000237105"/>
    </source>
</evidence>
<dbReference type="EMBL" id="JXTB01000537">
    <property type="protein sequence ID" value="PON37272.1"/>
    <property type="molecule type" value="Genomic_DNA"/>
</dbReference>
<accession>A0A2P5AL75</accession>
<keyword evidence="2" id="KW-1185">Reference proteome</keyword>
<gene>
    <name evidence="1" type="ORF">PanWU01x14_321760</name>
</gene>
<evidence type="ECO:0000313" key="1">
    <source>
        <dbReference type="EMBL" id="PON37272.1"/>
    </source>
</evidence>
<protein>
    <submittedName>
        <fullName evidence="1">Uncharacterized protein</fullName>
    </submittedName>
</protein>
<comment type="caution">
    <text evidence="1">The sequence shown here is derived from an EMBL/GenBank/DDBJ whole genome shotgun (WGS) entry which is preliminary data.</text>
</comment>
<dbReference type="Proteomes" id="UP000237105">
    <property type="component" value="Unassembled WGS sequence"/>
</dbReference>
<name>A0A2P5AL75_PARAD</name>
<proteinExistence type="predicted"/>